<dbReference type="Pfam" id="PF00656">
    <property type="entry name" value="Peptidase_C14"/>
    <property type="match status" value="1"/>
</dbReference>
<dbReference type="PRINTS" id="PR00376">
    <property type="entry name" value="IL1BCENZYME"/>
</dbReference>
<feature type="domain" description="Caspase family p10" evidence="4">
    <location>
        <begin position="226"/>
        <end position="320"/>
    </location>
</feature>
<reference evidence="6" key="1">
    <citation type="submission" date="2020-11" db="EMBL/GenBank/DDBJ databases">
        <authorList>
            <person name="Tran Van P."/>
        </authorList>
    </citation>
    <scope>NUCLEOTIDE SEQUENCE</scope>
</reference>
<evidence type="ECO:0000256" key="1">
    <source>
        <dbReference type="ARBA" id="ARBA00010134"/>
    </source>
</evidence>
<dbReference type="GO" id="GO:0004197">
    <property type="term" value="F:cysteine-type endopeptidase activity"/>
    <property type="evidence" value="ECO:0007669"/>
    <property type="project" value="InterPro"/>
</dbReference>
<dbReference type="PROSITE" id="PS50208">
    <property type="entry name" value="CASPASE_P20"/>
    <property type="match status" value="1"/>
</dbReference>
<sequence length="324" mass="36749">MDSTGPGSGREDGARSTDGSQRSRTRAGTGAAFDEPDARRSILWEPNIPEKLDCYVEALDKQSRGFAVIFHHEKFDGSRLPARPEVRKDVENLTRVFVARGFTVKAFKDLRYESIKKELIDIAGSKELKVACSKELKDHDCFILCFLSHGKEGRLYAKDKSFDEKKLWNRFYDCEALVGKPKLFFIQACRGNYYDDGMRGNAISTDSSRIDTLDHDGWEGDEDVKGEYHLPTHANVLIAHATYEGHVAWKSENVGSYFVYTVCKVLEKHSETMDVMTMLTIAAGVMAEDFMSVSDDLQKHEKKQMPTIRSTLTRKLYLKPKPQP</sequence>
<dbReference type="SMART" id="SM00115">
    <property type="entry name" value="CASc"/>
    <property type="match status" value="1"/>
</dbReference>
<dbReference type="InterPro" id="IPR015917">
    <property type="entry name" value="Pept_C14A"/>
</dbReference>
<dbReference type="InterPro" id="IPR002398">
    <property type="entry name" value="Pept_C14"/>
</dbReference>
<dbReference type="PROSITE" id="PS50207">
    <property type="entry name" value="CASPASE_P10"/>
    <property type="match status" value="1"/>
</dbReference>
<proteinExistence type="inferred from homology"/>
<feature type="domain" description="Caspase family p20" evidence="5">
    <location>
        <begin position="63"/>
        <end position="193"/>
    </location>
</feature>
<dbReference type="InterPro" id="IPR011600">
    <property type="entry name" value="Pept_C14_caspase"/>
</dbReference>
<dbReference type="GO" id="GO:0006915">
    <property type="term" value="P:apoptotic process"/>
    <property type="evidence" value="ECO:0007669"/>
    <property type="project" value="TreeGrafter"/>
</dbReference>
<dbReference type="PANTHER" id="PTHR10454">
    <property type="entry name" value="CASPASE"/>
    <property type="match status" value="1"/>
</dbReference>
<dbReference type="InterPro" id="IPR029030">
    <property type="entry name" value="Caspase-like_dom_sf"/>
</dbReference>
<dbReference type="InterPro" id="IPR002138">
    <property type="entry name" value="Pept_C14_p10"/>
</dbReference>
<evidence type="ECO:0000256" key="3">
    <source>
        <dbReference type="SAM" id="MobiDB-lite"/>
    </source>
</evidence>
<name>A0A7R9FQI9_9CRUS</name>
<dbReference type="EMBL" id="LR902987">
    <property type="protein sequence ID" value="CAD7251340.1"/>
    <property type="molecule type" value="Genomic_DNA"/>
</dbReference>
<dbReference type="InterPro" id="IPR033139">
    <property type="entry name" value="Caspase_cys_AS"/>
</dbReference>
<dbReference type="Gene3D" id="3.40.50.1460">
    <property type="match status" value="1"/>
</dbReference>
<dbReference type="OrthoDB" id="6116485at2759"/>
<evidence type="ECO:0000313" key="6">
    <source>
        <dbReference type="EMBL" id="CAD7251340.1"/>
    </source>
</evidence>
<dbReference type="GO" id="GO:0043525">
    <property type="term" value="P:positive regulation of neuron apoptotic process"/>
    <property type="evidence" value="ECO:0007669"/>
    <property type="project" value="TreeGrafter"/>
</dbReference>
<organism evidence="6">
    <name type="scientific">Darwinula stevensoni</name>
    <dbReference type="NCBI Taxonomy" id="69355"/>
    <lineage>
        <taxon>Eukaryota</taxon>
        <taxon>Metazoa</taxon>
        <taxon>Ecdysozoa</taxon>
        <taxon>Arthropoda</taxon>
        <taxon>Crustacea</taxon>
        <taxon>Oligostraca</taxon>
        <taxon>Ostracoda</taxon>
        <taxon>Podocopa</taxon>
        <taxon>Podocopida</taxon>
        <taxon>Darwinulocopina</taxon>
        <taxon>Darwinuloidea</taxon>
        <taxon>Darwinulidae</taxon>
        <taxon>Darwinula</taxon>
    </lineage>
</organism>
<protein>
    <submittedName>
        <fullName evidence="6">Uncharacterized protein</fullName>
    </submittedName>
</protein>
<accession>A0A7R9FQI9</accession>
<dbReference type="EMBL" id="CAJPEV010003470">
    <property type="protein sequence ID" value="CAG0899828.1"/>
    <property type="molecule type" value="Genomic_DNA"/>
</dbReference>
<evidence type="ECO:0000313" key="7">
    <source>
        <dbReference type="Proteomes" id="UP000677054"/>
    </source>
</evidence>
<evidence type="ECO:0000256" key="2">
    <source>
        <dbReference type="RuleBase" id="RU003971"/>
    </source>
</evidence>
<gene>
    <name evidence="6" type="ORF">DSTB1V02_LOCUS11107</name>
</gene>
<comment type="similarity">
    <text evidence="1 2">Belongs to the peptidase C14A family.</text>
</comment>
<dbReference type="Proteomes" id="UP000677054">
    <property type="component" value="Unassembled WGS sequence"/>
</dbReference>
<feature type="region of interest" description="Disordered" evidence="3">
    <location>
        <begin position="1"/>
        <end position="33"/>
    </location>
</feature>
<dbReference type="GO" id="GO:0005737">
    <property type="term" value="C:cytoplasm"/>
    <property type="evidence" value="ECO:0007669"/>
    <property type="project" value="TreeGrafter"/>
</dbReference>
<dbReference type="PANTHER" id="PTHR10454:SF232">
    <property type="entry name" value="AT03047P-RELATED"/>
    <property type="match status" value="1"/>
</dbReference>
<dbReference type="PROSITE" id="PS01122">
    <property type="entry name" value="CASPASE_CYS"/>
    <property type="match status" value="1"/>
</dbReference>
<dbReference type="InterPro" id="IPR001309">
    <property type="entry name" value="Pept_C14_p20"/>
</dbReference>
<evidence type="ECO:0000259" key="4">
    <source>
        <dbReference type="PROSITE" id="PS50207"/>
    </source>
</evidence>
<evidence type="ECO:0000259" key="5">
    <source>
        <dbReference type="PROSITE" id="PS50208"/>
    </source>
</evidence>
<dbReference type="AlphaFoldDB" id="A0A7R9FQI9"/>
<keyword evidence="7" id="KW-1185">Reference proteome</keyword>
<dbReference type="GO" id="GO:0006508">
    <property type="term" value="P:proteolysis"/>
    <property type="evidence" value="ECO:0007669"/>
    <property type="project" value="InterPro"/>
</dbReference>
<dbReference type="SUPFAM" id="SSF52129">
    <property type="entry name" value="Caspase-like"/>
    <property type="match status" value="1"/>
</dbReference>